<evidence type="ECO:0000313" key="5">
    <source>
        <dbReference type="EMBL" id="MBB5639006.1"/>
    </source>
</evidence>
<gene>
    <name evidence="5" type="ORF">HDE68_004944</name>
</gene>
<dbReference type="Pfam" id="PF01212">
    <property type="entry name" value="Beta_elim_lyase"/>
    <property type="match status" value="1"/>
</dbReference>
<name>A0A7W9E1D8_9SPHI</name>
<evidence type="ECO:0000259" key="4">
    <source>
        <dbReference type="Pfam" id="PF01212"/>
    </source>
</evidence>
<evidence type="ECO:0000313" key="6">
    <source>
        <dbReference type="Proteomes" id="UP000537204"/>
    </source>
</evidence>
<evidence type="ECO:0000256" key="3">
    <source>
        <dbReference type="ARBA" id="ARBA00022898"/>
    </source>
</evidence>
<dbReference type="GO" id="GO:0004793">
    <property type="term" value="F:threonine aldolase activity"/>
    <property type="evidence" value="ECO:0007669"/>
    <property type="project" value="UniProtKB-EC"/>
</dbReference>
<dbReference type="AlphaFoldDB" id="A0A7W9E1D8"/>
<evidence type="ECO:0000256" key="2">
    <source>
        <dbReference type="ARBA" id="ARBA00006966"/>
    </source>
</evidence>
<comment type="caution">
    <text evidence="5">The sequence shown here is derived from an EMBL/GenBank/DDBJ whole genome shotgun (WGS) entry which is preliminary data.</text>
</comment>
<protein>
    <submittedName>
        <fullName evidence="5">Threonine aldolase</fullName>
        <ecNumber evidence="5">4.1.2.5</ecNumber>
    </submittedName>
</protein>
<organism evidence="5 6">
    <name type="scientific">Pedobacter cryoconitis</name>
    <dbReference type="NCBI Taxonomy" id="188932"/>
    <lineage>
        <taxon>Bacteria</taxon>
        <taxon>Pseudomonadati</taxon>
        <taxon>Bacteroidota</taxon>
        <taxon>Sphingobacteriia</taxon>
        <taxon>Sphingobacteriales</taxon>
        <taxon>Sphingobacteriaceae</taxon>
        <taxon>Pedobacter</taxon>
    </lineage>
</organism>
<dbReference type="InterPro" id="IPR015424">
    <property type="entry name" value="PyrdxlP-dep_Trfase"/>
</dbReference>
<dbReference type="PANTHER" id="PTHR48097">
    <property type="entry name" value="L-THREONINE ALDOLASE-RELATED"/>
    <property type="match status" value="1"/>
</dbReference>
<dbReference type="InterPro" id="IPR001597">
    <property type="entry name" value="ArAA_b-elim_lyase/Thr_aldolase"/>
</dbReference>
<evidence type="ECO:0000256" key="1">
    <source>
        <dbReference type="ARBA" id="ARBA00001933"/>
    </source>
</evidence>
<dbReference type="PANTHER" id="PTHR48097:SF5">
    <property type="entry name" value="LOW SPECIFICITY L-THREONINE ALDOLASE"/>
    <property type="match status" value="1"/>
</dbReference>
<keyword evidence="5" id="KW-0456">Lyase</keyword>
<feature type="domain" description="Aromatic amino acid beta-eliminating lyase/threonine aldolase" evidence="4">
    <location>
        <begin position="32"/>
        <end position="287"/>
    </location>
</feature>
<proteinExistence type="inferred from homology"/>
<reference evidence="5 6" key="1">
    <citation type="submission" date="2020-08" db="EMBL/GenBank/DDBJ databases">
        <title>Genomic Encyclopedia of Type Strains, Phase IV (KMG-V): Genome sequencing to study the core and pangenomes of soil and plant-associated prokaryotes.</title>
        <authorList>
            <person name="Whitman W."/>
        </authorList>
    </citation>
    <scope>NUCLEOTIDE SEQUENCE [LARGE SCALE GENOMIC DNA]</scope>
    <source>
        <strain evidence="5 6">S3M1</strain>
    </source>
</reference>
<dbReference type="InterPro" id="IPR015422">
    <property type="entry name" value="PyrdxlP-dep_Trfase_small"/>
</dbReference>
<dbReference type="Gene3D" id="3.40.640.10">
    <property type="entry name" value="Type I PLP-dependent aspartate aminotransferase-like (Major domain)"/>
    <property type="match status" value="1"/>
</dbReference>
<dbReference type="GO" id="GO:0006520">
    <property type="term" value="P:amino acid metabolic process"/>
    <property type="evidence" value="ECO:0007669"/>
    <property type="project" value="InterPro"/>
</dbReference>
<keyword evidence="3" id="KW-0663">Pyridoxal phosphate</keyword>
<dbReference type="SUPFAM" id="SSF53383">
    <property type="entry name" value="PLP-dependent transferases"/>
    <property type="match status" value="1"/>
</dbReference>
<comment type="similarity">
    <text evidence="2">Belongs to the threonine aldolase family.</text>
</comment>
<dbReference type="EMBL" id="JACHCE010000011">
    <property type="protein sequence ID" value="MBB5639006.1"/>
    <property type="molecule type" value="Genomic_DNA"/>
</dbReference>
<dbReference type="RefSeq" id="WP_183884871.1">
    <property type="nucleotide sequence ID" value="NZ_JACHCE010000011.1"/>
</dbReference>
<sequence>MKIYSFKNDYSVGAHPNILKALCESNDTLQQGYGDDEYSLYAAKLIREKLGASDAGIYLVSGGTQANLTVISSILKPYQSVISAASGHINHHETGAIEATGHRIEALSTLDGKLSPMLIQSYLTSVMEIHMRMPKLVYISNSTEIGTHYTKLELVALWEFCQENNLYLFLDGARLASGLNAGDIKFSDLAKYTDVFYIGGTKNGALLGEAIVINNPLLREDFGYNLKMRGALLAKGRLLGIQFIELFKNDLYFEIGAHLNRTAAELSEGIKKLGYELSIDSKTNQIFPVFPNSVIAELEQKYDFYVWEHLVGEKAVVRLVTNWAISNQIVQQFIADLAQCHSQQIN</sequence>
<dbReference type="EC" id="4.1.2.5" evidence="5"/>
<accession>A0A7W9E1D8</accession>
<comment type="cofactor">
    <cofactor evidence="1">
        <name>pyridoxal 5'-phosphate</name>
        <dbReference type="ChEBI" id="CHEBI:597326"/>
    </cofactor>
</comment>
<dbReference type="InterPro" id="IPR015421">
    <property type="entry name" value="PyrdxlP-dep_Trfase_major"/>
</dbReference>
<dbReference type="Gene3D" id="3.90.1150.10">
    <property type="entry name" value="Aspartate Aminotransferase, domain 1"/>
    <property type="match status" value="1"/>
</dbReference>
<dbReference type="Proteomes" id="UP000537204">
    <property type="component" value="Unassembled WGS sequence"/>
</dbReference>